<organism evidence="1 2">
    <name type="scientific">Saprolegnia parasitica (strain CBS 223.65)</name>
    <dbReference type="NCBI Taxonomy" id="695850"/>
    <lineage>
        <taxon>Eukaryota</taxon>
        <taxon>Sar</taxon>
        <taxon>Stramenopiles</taxon>
        <taxon>Oomycota</taxon>
        <taxon>Saprolegniomycetes</taxon>
        <taxon>Saprolegniales</taxon>
        <taxon>Saprolegniaceae</taxon>
        <taxon>Saprolegnia</taxon>
    </lineage>
</organism>
<proteinExistence type="predicted"/>
<dbReference type="GeneID" id="24122763"/>
<dbReference type="RefSeq" id="XP_012193608.1">
    <property type="nucleotide sequence ID" value="XM_012338218.1"/>
</dbReference>
<gene>
    <name evidence="1" type="ORF">SPRG_00103</name>
</gene>
<protein>
    <submittedName>
        <fullName evidence="1">Uncharacterized protein</fullName>
    </submittedName>
</protein>
<dbReference type="VEuPathDB" id="FungiDB:SPRG_00103"/>
<dbReference type="EMBL" id="KK583189">
    <property type="protein sequence ID" value="KDO35257.1"/>
    <property type="molecule type" value="Genomic_DNA"/>
</dbReference>
<dbReference type="KEGG" id="spar:SPRG_00103"/>
<evidence type="ECO:0000313" key="1">
    <source>
        <dbReference type="EMBL" id="KDO35257.1"/>
    </source>
</evidence>
<reference evidence="1 2" key="1">
    <citation type="journal article" date="2013" name="PLoS Genet.">
        <title>Distinctive expansion of potential virulence genes in the genome of the oomycete fish pathogen Saprolegnia parasitica.</title>
        <authorList>
            <person name="Jiang R.H."/>
            <person name="de Bruijn I."/>
            <person name="Haas B.J."/>
            <person name="Belmonte R."/>
            <person name="Lobach L."/>
            <person name="Christie J."/>
            <person name="van den Ackerveken G."/>
            <person name="Bottin A."/>
            <person name="Bulone V."/>
            <person name="Diaz-Moreno S.M."/>
            <person name="Dumas B."/>
            <person name="Fan L."/>
            <person name="Gaulin E."/>
            <person name="Govers F."/>
            <person name="Grenville-Briggs L.J."/>
            <person name="Horner N.R."/>
            <person name="Levin J.Z."/>
            <person name="Mammella M."/>
            <person name="Meijer H.J."/>
            <person name="Morris P."/>
            <person name="Nusbaum C."/>
            <person name="Oome S."/>
            <person name="Phillips A.J."/>
            <person name="van Rooyen D."/>
            <person name="Rzeszutek E."/>
            <person name="Saraiva M."/>
            <person name="Secombes C.J."/>
            <person name="Seidl M.F."/>
            <person name="Snel B."/>
            <person name="Stassen J.H."/>
            <person name="Sykes S."/>
            <person name="Tripathy S."/>
            <person name="van den Berg H."/>
            <person name="Vega-Arreguin J.C."/>
            <person name="Wawra S."/>
            <person name="Young S.K."/>
            <person name="Zeng Q."/>
            <person name="Dieguez-Uribeondo J."/>
            <person name="Russ C."/>
            <person name="Tyler B.M."/>
            <person name="van West P."/>
        </authorList>
    </citation>
    <scope>NUCLEOTIDE SEQUENCE [LARGE SCALE GENOMIC DNA]</scope>
    <source>
        <strain evidence="1 2">CBS 223.65</strain>
    </source>
</reference>
<keyword evidence="2" id="KW-1185">Reference proteome</keyword>
<dbReference type="Proteomes" id="UP000030745">
    <property type="component" value="Unassembled WGS sequence"/>
</dbReference>
<dbReference type="AlphaFoldDB" id="A0A067D8D5"/>
<accession>A0A067D8D5</accession>
<evidence type="ECO:0000313" key="2">
    <source>
        <dbReference type="Proteomes" id="UP000030745"/>
    </source>
</evidence>
<sequence>MDAHMPRCIGGMSRVGSIVWTQAISCCTSLAALAALDMAVTMAYSGHRHSSSNGKSKSRGNELSMEQPLHAVRAYAGVSSLNQ</sequence>
<name>A0A067D8D5_SAPPC</name>